<keyword evidence="6 8" id="KW-1133">Transmembrane helix</keyword>
<feature type="transmembrane region" description="Helical" evidence="8">
    <location>
        <begin position="114"/>
        <end position="133"/>
    </location>
</feature>
<dbReference type="Proteomes" id="UP000305939">
    <property type="component" value="Unassembled WGS sequence"/>
</dbReference>
<dbReference type="GO" id="GO:0005886">
    <property type="term" value="C:plasma membrane"/>
    <property type="evidence" value="ECO:0007669"/>
    <property type="project" value="UniProtKB-SubCell"/>
</dbReference>
<keyword evidence="3" id="KW-0328">Glycosyltransferase</keyword>
<evidence type="ECO:0000256" key="1">
    <source>
        <dbReference type="ARBA" id="ARBA00004651"/>
    </source>
</evidence>
<comment type="caution">
    <text evidence="10">The sequence shown here is derived from an EMBL/GenBank/DDBJ whole genome shotgun (WGS) entry which is preliminary data.</text>
</comment>
<feature type="transmembrane region" description="Helical" evidence="8">
    <location>
        <begin position="258"/>
        <end position="280"/>
    </location>
</feature>
<evidence type="ECO:0000256" key="6">
    <source>
        <dbReference type="ARBA" id="ARBA00022989"/>
    </source>
</evidence>
<feature type="transmembrane region" description="Helical" evidence="8">
    <location>
        <begin position="139"/>
        <end position="157"/>
    </location>
</feature>
<dbReference type="Pfam" id="PF02366">
    <property type="entry name" value="PMT"/>
    <property type="match status" value="1"/>
</dbReference>
<keyword evidence="2" id="KW-1003">Cell membrane</keyword>
<comment type="subcellular location">
    <subcellularLocation>
        <location evidence="1">Cell membrane</location>
        <topology evidence="1">Multi-pass membrane protein</topology>
    </subcellularLocation>
</comment>
<feature type="transmembrane region" description="Helical" evidence="8">
    <location>
        <begin position="162"/>
        <end position="178"/>
    </location>
</feature>
<feature type="transmembrane region" description="Helical" evidence="8">
    <location>
        <begin position="384"/>
        <end position="404"/>
    </location>
</feature>
<feature type="transmembrane region" description="Helical" evidence="8">
    <location>
        <begin position="317"/>
        <end position="338"/>
    </location>
</feature>
<dbReference type="InterPro" id="IPR050297">
    <property type="entry name" value="LipidA_mod_glycosyltrf_83"/>
</dbReference>
<accession>A0A4V3UXV1</accession>
<dbReference type="GO" id="GO:0010041">
    <property type="term" value="P:response to iron(III) ion"/>
    <property type="evidence" value="ECO:0007669"/>
    <property type="project" value="TreeGrafter"/>
</dbReference>
<evidence type="ECO:0000313" key="11">
    <source>
        <dbReference type="Proteomes" id="UP000305939"/>
    </source>
</evidence>
<reference evidence="10 11" key="1">
    <citation type="submission" date="2019-04" db="EMBL/GenBank/DDBJ databases">
        <title>Draft genome sequence of Robertkochia marina CC-AMO-30D.</title>
        <authorList>
            <person name="Hameed A."/>
            <person name="Lin S.-Y."/>
            <person name="Shahina M."/>
            <person name="Lai W.-A."/>
            <person name="Young C.-C."/>
        </authorList>
    </citation>
    <scope>NUCLEOTIDE SEQUENCE [LARGE SCALE GENOMIC DNA]</scope>
    <source>
        <strain evidence="10 11">CC-AMO-30D</strain>
    </source>
</reference>
<feature type="transmembrane region" description="Helical" evidence="8">
    <location>
        <begin position="84"/>
        <end position="102"/>
    </location>
</feature>
<evidence type="ECO:0000259" key="9">
    <source>
        <dbReference type="Pfam" id="PF02366"/>
    </source>
</evidence>
<dbReference type="OrthoDB" id="8353433at2"/>
<dbReference type="PANTHER" id="PTHR33908:SF3">
    <property type="entry name" value="UNDECAPRENYL PHOSPHATE-ALPHA-4-AMINO-4-DEOXY-L-ARABINOSE ARABINOSYL TRANSFERASE"/>
    <property type="match status" value="1"/>
</dbReference>
<dbReference type="AlphaFoldDB" id="A0A4V3UXV1"/>
<name>A0A4V3UXV1_9FLAO</name>
<feature type="transmembrane region" description="Helical" evidence="8">
    <location>
        <begin position="350"/>
        <end position="372"/>
    </location>
</feature>
<evidence type="ECO:0000256" key="3">
    <source>
        <dbReference type="ARBA" id="ARBA00022676"/>
    </source>
</evidence>
<proteinExistence type="predicted"/>
<evidence type="ECO:0000256" key="4">
    <source>
        <dbReference type="ARBA" id="ARBA00022679"/>
    </source>
</evidence>
<keyword evidence="7 8" id="KW-0472">Membrane</keyword>
<keyword evidence="5 8" id="KW-0812">Transmembrane</keyword>
<feature type="transmembrane region" description="Helical" evidence="8">
    <location>
        <begin position="411"/>
        <end position="434"/>
    </location>
</feature>
<evidence type="ECO:0000256" key="5">
    <source>
        <dbReference type="ARBA" id="ARBA00022692"/>
    </source>
</evidence>
<feature type="transmembrane region" description="Helical" evidence="8">
    <location>
        <begin position="292"/>
        <end position="311"/>
    </location>
</feature>
<feature type="transmembrane region" description="Helical" evidence="8">
    <location>
        <begin position="12"/>
        <end position="32"/>
    </location>
</feature>
<feature type="transmembrane region" description="Helical" evidence="8">
    <location>
        <begin position="184"/>
        <end position="200"/>
    </location>
</feature>
<dbReference type="EMBL" id="SSMC01000004">
    <property type="protein sequence ID" value="THD65770.1"/>
    <property type="molecule type" value="Genomic_DNA"/>
</dbReference>
<dbReference type="GO" id="GO:0016763">
    <property type="term" value="F:pentosyltransferase activity"/>
    <property type="evidence" value="ECO:0007669"/>
    <property type="project" value="TreeGrafter"/>
</dbReference>
<gene>
    <name evidence="10" type="ORF">E7Z59_14380</name>
</gene>
<protein>
    <submittedName>
        <fullName evidence="10">Phospholipid carrier-dependent glycosyltransferase</fullName>
    </submittedName>
</protein>
<evidence type="ECO:0000256" key="8">
    <source>
        <dbReference type="SAM" id="Phobius"/>
    </source>
</evidence>
<evidence type="ECO:0000313" key="10">
    <source>
        <dbReference type="EMBL" id="THD65770.1"/>
    </source>
</evidence>
<evidence type="ECO:0000256" key="7">
    <source>
        <dbReference type="ARBA" id="ARBA00023136"/>
    </source>
</evidence>
<keyword evidence="11" id="KW-1185">Reference proteome</keyword>
<keyword evidence="4 10" id="KW-0808">Transferase</keyword>
<dbReference type="RefSeq" id="WP_136337054.1">
    <property type="nucleotide sequence ID" value="NZ_QXMP01000002.1"/>
</dbReference>
<feature type="domain" description="ArnT-like N-terminal" evidence="9">
    <location>
        <begin position="63"/>
        <end position="231"/>
    </location>
</feature>
<dbReference type="InterPro" id="IPR003342">
    <property type="entry name" value="ArnT-like_N"/>
</dbReference>
<evidence type="ECO:0000256" key="2">
    <source>
        <dbReference type="ARBA" id="ARBA00022475"/>
    </source>
</evidence>
<feature type="transmembrane region" description="Helical" evidence="8">
    <location>
        <begin position="212"/>
        <end position="229"/>
    </location>
</feature>
<organism evidence="10 11">
    <name type="scientific">Robertkochia marina</name>
    <dbReference type="NCBI Taxonomy" id="1227945"/>
    <lineage>
        <taxon>Bacteria</taxon>
        <taxon>Pseudomonadati</taxon>
        <taxon>Bacteroidota</taxon>
        <taxon>Flavobacteriia</taxon>
        <taxon>Flavobacteriales</taxon>
        <taxon>Flavobacteriaceae</taxon>
        <taxon>Robertkochia</taxon>
    </lineage>
</organism>
<dbReference type="PANTHER" id="PTHR33908">
    <property type="entry name" value="MANNOSYLTRANSFERASE YKCB-RELATED"/>
    <property type="match status" value="1"/>
</dbReference>
<sequence length="542" mass="62441">MIKLLEKYPLQSLLVVSGLIFLVNLDVIYVNIMEARNFVTAREMLTENNWILTTMNDYPRYAKPPLPTWLTAFSAGVFGVHNLFGLRLTAALSAIMLAYFVYNIALLIRSNTRFALYSGLILITSFYIVFAGRNGQWDIYTHSFMAGAIYFSLKLFLEKNRVFIYALAASLFFAASILSKGPVSLYALWLPFLLAVLVVYRKDIPAKKWKPFIGLLISGIVIGVSWYVYVRIADPVTFVKITSKETANWSSYNVRPFWYYWSFFTQSGMWTLPAFIALLYPYMKNRVQDLKSYRFTLFWTLFSVILLSVIPEKKSRYLLPVLIPMAINTAFYIEYLVESFKNSATVKEKLPVYLHFGLLALIGLAFPIGGYWMFGDKLKGYEGWFAAASLLLFILGTGFVYYVYKRELKQLFYLSILLIAAIVCFVLPLSHMLYSNPQFNNINTYEQKAEIRYSYGEPAPEMIWHLGHTAPDITKMENGPDAQGKDFTVLVGPELEDEFKRIFAEEYSMELLETFDINYTASPGDSNYKDRLVSKYYLLKKK</sequence>
<dbReference type="GO" id="GO:0009103">
    <property type="term" value="P:lipopolysaccharide biosynthetic process"/>
    <property type="evidence" value="ECO:0007669"/>
    <property type="project" value="UniProtKB-ARBA"/>
</dbReference>